<dbReference type="Pfam" id="PF05638">
    <property type="entry name" value="T6SS_HCP"/>
    <property type="match status" value="1"/>
</dbReference>
<gene>
    <name evidence="2" type="ORF">ACFPQ4_14555</name>
</gene>
<dbReference type="EMBL" id="JBHSNC010000045">
    <property type="protein sequence ID" value="MFC5530655.1"/>
    <property type="molecule type" value="Genomic_DNA"/>
</dbReference>
<evidence type="ECO:0000313" key="2">
    <source>
        <dbReference type="EMBL" id="MFC5530655.1"/>
    </source>
</evidence>
<comment type="caution">
    <text evidence="2">The sequence shown here is derived from an EMBL/GenBank/DDBJ whole genome shotgun (WGS) entry which is preliminary data.</text>
</comment>
<keyword evidence="3" id="KW-1185">Reference proteome</keyword>
<dbReference type="PANTHER" id="PTHR36152:SF1">
    <property type="entry name" value="UBIQUITIN-LIKE DOMAIN-CONTAINING PROTEIN"/>
    <property type="match status" value="1"/>
</dbReference>
<evidence type="ECO:0000313" key="3">
    <source>
        <dbReference type="Proteomes" id="UP001596108"/>
    </source>
</evidence>
<dbReference type="Gene3D" id="2.30.110.20">
    <property type="entry name" value="Hcp1-like"/>
    <property type="match status" value="1"/>
</dbReference>
<dbReference type="RefSeq" id="WP_378112600.1">
    <property type="nucleotide sequence ID" value="NZ_JBHSNC010000045.1"/>
</dbReference>
<dbReference type="PANTHER" id="PTHR36152">
    <property type="entry name" value="CYTOPLASMIC PROTEIN-RELATED"/>
    <property type="match status" value="1"/>
</dbReference>
<dbReference type="SUPFAM" id="SSF141452">
    <property type="entry name" value="Hcp1-like"/>
    <property type="match status" value="1"/>
</dbReference>
<sequence length="183" mass="19261">MLAFIVACALALTFSTFAGTAASINESQQPLNYDIYLKLDGIDGESIVRGYEKWIPLASVQLGVTNVVSRTSTGIAAGKATPGPLVIMKRPDSSTLPIFLAITSGKVILKGTIAFVKPGVSPVAPLTYELGNILVSSFSTDNGFETIELTYDSIVIGYATQNATGTLNAPVKGGWNFAKNIKL</sequence>
<reference evidence="3" key="1">
    <citation type="journal article" date="2019" name="Int. J. Syst. Evol. Microbiol.">
        <title>The Global Catalogue of Microorganisms (GCM) 10K type strain sequencing project: providing services to taxonomists for standard genome sequencing and annotation.</title>
        <authorList>
            <consortium name="The Broad Institute Genomics Platform"/>
            <consortium name="The Broad Institute Genome Sequencing Center for Infectious Disease"/>
            <person name="Wu L."/>
            <person name="Ma J."/>
        </authorList>
    </citation>
    <scope>NUCLEOTIDE SEQUENCE [LARGE SCALE GENOMIC DNA]</scope>
    <source>
        <strain evidence="3">CGMCC 1.18578</strain>
    </source>
</reference>
<keyword evidence="1" id="KW-0732">Signal</keyword>
<feature type="chain" id="PRO_5046635432" evidence="1">
    <location>
        <begin position="19"/>
        <end position="183"/>
    </location>
</feature>
<evidence type="ECO:0000256" key="1">
    <source>
        <dbReference type="SAM" id="SignalP"/>
    </source>
</evidence>
<protein>
    <submittedName>
        <fullName evidence="2">Hcp family type VI secretion system effector</fullName>
    </submittedName>
</protein>
<name>A0ABW0R0V8_9BACL</name>
<dbReference type="Proteomes" id="UP001596108">
    <property type="component" value="Unassembled WGS sequence"/>
</dbReference>
<feature type="signal peptide" evidence="1">
    <location>
        <begin position="1"/>
        <end position="18"/>
    </location>
</feature>
<proteinExistence type="predicted"/>
<dbReference type="InterPro" id="IPR036624">
    <property type="entry name" value="Hcp1-lik_sf"/>
</dbReference>
<dbReference type="InterPro" id="IPR053165">
    <property type="entry name" value="HSI-I_assembly_Hcp1"/>
</dbReference>
<accession>A0ABW0R0V8</accession>
<dbReference type="InterPro" id="IPR008514">
    <property type="entry name" value="T6SS_Hcp"/>
</dbReference>
<organism evidence="2 3">
    <name type="scientific">Cohnella yongneupensis</name>
    <dbReference type="NCBI Taxonomy" id="425006"/>
    <lineage>
        <taxon>Bacteria</taxon>
        <taxon>Bacillati</taxon>
        <taxon>Bacillota</taxon>
        <taxon>Bacilli</taxon>
        <taxon>Bacillales</taxon>
        <taxon>Paenibacillaceae</taxon>
        <taxon>Cohnella</taxon>
    </lineage>
</organism>